<dbReference type="STRING" id="313628.LNTAR_18358"/>
<name>A6DG10_9BACT</name>
<dbReference type="EMBL" id="ABCK01000001">
    <property type="protein sequence ID" value="EDM29740.1"/>
    <property type="molecule type" value="Genomic_DNA"/>
</dbReference>
<proteinExistence type="predicted"/>
<keyword evidence="2" id="KW-1185">Reference proteome</keyword>
<evidence type="ECO:0000313" key="2">
    <source>
        <dbReference type="Proteomes" id="UP000004947"/>
    </source>
</evidence>
<sequence>MLQHRMIYAFNNFEKTKYKDLPNYAKESFQS</sequence>
<accession>A6DG10</accession>
<gene>
    <name evidence="1" type="ORF">LNTAR_18358</name>
</gene>
<comment type="caution">
    <text evidence="1">The sequence shown here is derived from an EMBL/GenBank/DDBJ whole genome shotgun (WGS) entry which is preliminary data.</text>
</comment>
<organism evidence="1 2">
    <name type="scientific">Lentisphaera araneosa HTCC2155</name>
    <dbReference type="NCBI Taxonomy" id="313628"/>
    <lineage>
        <taxon>Bacteria</taxon>
        <taxon>Pseudomonadati</taxon>
        <taxon>Lentisphaerota</taxon>
        <taxon>Lentisphaeria</taxon>
        <taxon>Lentisphaerales</taxon>
        <taxon>Lentisphaeraceae</taxon>
        <taxon>Lentisphaera</taxon>
    </lineage>
</organism>
<dbReference type="AlphaFoldDB" id="A6DG10"/>
<dbReference type="Proteomes" id="UP000004947">
    <property type="component" value="Unassembled WGS sequence"/>
</dbReference>
<reference evidence="1 2" key="1">
    <citation type="journal article" date="2010" name="J. Bacteriol.">
        <title>Genome sequence of Lentisphaera araneosa HTCC2155T, the type species of the order Lentisphaerales in the phylum Lentisphaerae.</title>
        <authorList>
            <person name="Thrash J.C."/>
            <person name="Cho J.C."/>
            <person name="Vergin K.L."/>
            <person name="Morris R.M."/>
            <person name="Giovannoni S.J."/>
        </authorList>
    </citation>
    <scope>NUCLEOTIDE SEQUENCE [LARGE SCALE GENOMIC DNA]</scope>
    <source>
        <strain evidence="1 2">HTCC2155</strain>
    </source>
</reference>
<protein>
    <submittedName>
        <fullName evidence="1">Uncharacterized protein</fullName>
    </submittedName>
</protein>
<evidence type="ECO:0000313" key="1">
    <source>
        <dbReference type="EMBL" id="EDM29740.1"/>
    </source>
</evidence>